<dbReference type="InterPro" id="IPR024607">
    <property type="entry name" value="Sulfatase_CS"/>
</dbReference>
<dbReference type="Gene3D" id="3.40.720.10">
    <property type="entry name" value="Alkaline Phosphatase, subunit A"/>
    <property type="match status" value="1"/>
</dbReference>
<dbReference type="Gene3D" id="3.30.1120.10">
    <property type="match status" value="1"/>
</dbReference>
<evidence type="ECO:0000256" key="3">
    <source>
        <dbReference type="ARBA" id="ARBA00022801"/>
    </source>
</evidence>
<dbReference type="InterPro" id="IPR017850">
    <property type="entry name" value="Alkaline_phosphatase_core_sf"/>
</dbReference>
<dbReference type="RefSeq" id="WP_250931310.1">
    <property type="nucleotide sequence ID" value="NZ_JAMQBK010000062.1"/>
</dbReference>
<evidence type="ECO:0000259" key="6">
    <source>
        <dbReference type="Pfam" id="PF00884"/>
    </source>
</evidence>
<feature type="domain" description="Sulfatase N-terminal" evidence="6">
    <location>
        <begin position="36"/>
        <end position="353"/>
    </location>
</feature>
<dbReference type="InterPro" id="IPR000917">
    <property type="entry name" value="Sulfatase_N"/>
</dbReference>
<dbReference type="PROSITE" id="PS00523">
    <property type="entry name" value="SULFATASE_1"/>
    <property type="match status" value="1"/>
</dbReference>
<dbReference type="EMBL" id="JAMQBK010000062">
    <property type="protein sequence ID" value="MCM2373556.1"/>
    <property type="molecule type" value="Genomic_DNA"/>
</dbReference>
<keyword evidence="4" id="KW-0106">Calcium</keyword>
<feature type="chain" id="PRO_5046467107" evidence="5">
    <location>
        <begin position="30"/>
        <end position="477"/>
    </location>
</feature>
<keyword evidence="2" id="KW-0479">Metal-binding</keyword>
<dbReference type="Proteomes" id="UP001202961">
    <property type="component" value="Unassembled WGS sequence"/>
</dbReference>
<name>A0ABT0UB50_9BACT</name>
<keyword evidence="8" id="KW-1185">Reference proteome</keyword>
<organism evidence="7 8">
    <name type="scientific">Aporhodopirellula aestuarii</name>
    <dbReference type="NCBI Taxonomy" id="2950107"/>
    <lineage>
        <taxon>Bacteria</taxon>
        <taxon>Pseudomonadati</taxon>
        <taxon>Planctomycetota</taxon>
        <taxon>Planctomycetia</taxon>
        <taxon>Pirellulales</taxon>
        <taxon>Pirellulaceae</taxon>
        <taxon>Aporhodopirellula</taxon>
    </lineage>
</organism>
<evidence type="ECO:0000256" key="2">
    <source>
        <dbReference type="ARBA" id="ARBA00022723"/>
    </source>
</evidence>
<evidence type="ECO:0000256" key="1">
    <source>
        <dbReference type="ARBA" id="ARBA00008779"/>
    </source>
</evidence>
<protein>
    <submittedName>
        <fullName evidence="7">Sulfatase-like hydrolase/transferase</fullName>
    </submittedName>
</protein>
<evidence type="ECO:0000256" key="5">
    <source>
        <dbReference type="SAM" id="SignalP"/>
    </source>
</evidence>
<dbReference type="PANTHER" id="PTHR42693">
    <property type="entry name" value="ARYLSULFATASE FAMILY MEMBER"/>
    <property type="match status" value="1"/>
</dbReference>
<dbReference type="Pfam" id="PF00884">
    <property type="entry name" value="Sulfatase"/>
    <property type="match status" value="1"/>
</dbReference>
<sequence length="477" mass="52714">MSPLMMCKKMFLVAICVALFGLAVDSASADEASSKPNIVFIFGDDWGWGDLGCHGHPYVKTPNLDRLAREGTDYQRFTVASGVCSPSRTAVMTGHFPARFNIDGHFAWVPSNAKRNMPDWLDPQTVTMPRLLQSAGYATAHFGKWHLSNDMIPDSPSPMEYGYDRYGAFNCSGEQMPVHEDADNATDFIHSSVDAGKPFFINLWVHEPHTPFHVVPKYRWKYRDSGLEEADEIYASVLTHADERIGEVLDTLDRLNLTENTLVIFSSDNGPARGSASASLDLMYDTATGAGFGIAASKGITAGRKGYKASLFEGGINVPFIARWPGKIAAGKVDDELMISAVDLLPTFCEVAGAPLPVGYQPDGISQLAGLQGKESQGRSKPLFWKMGNKGKPTQRNPFHWVSYCIVFQNWKLLANEDSSYFELYDIVSDPYEKVDLKESKPEVAAQLLEEIANWKETLPTKPDSKTFSSLRNEPSK</sequence>
<evidence type="ECO:0000256" key="4">
    <source>
        <dbReference type="ARBA" id="ARBA00022837"/>
    </source>
</evidence>
<accession>A0ABT0UB50</accession>
<keyword evidence="5" id="KW-0732">Signal</keyword>
<evidence type="ECO:0000313" key="8">
    <source>
        <dbReference type="Proteomes" id="UP001202961"/>
    </source>
</evidence>
<comment type="similarity">
    <text evidence="1">Belongs to the sulfatase family.</text>
</comment>
<reference evidence="7 8" key="1">
    <citation type="journal article" date="2022" name="Syst. Appl. Microbiol.">
        <title>Rhodopirellula aestuarii sp. nov., a novel member of the genus Rhodopirellula isolated from brackish sediments collected in the Tagus River estuary, Portugal.</title>
        <authorList>
            <person name="Vitorino I.R."/>
            <person name="Klimek D."/>
            <person name="Calusinska M."/>
            <person name="Lobo-da-Cunha A."/>
            <person name="Vasconcelos V."/>
            <person name="Lage O.M."/>
        </authorList>
    </citation>
    <scope>NUCLEOTIDE SEQUENCE [LARGE SCALE GENOMIC DNA]</scope>
    <source>
        <strain evidence="7 8">ICT_H3.1</strain>
    </source>
</reference>
<gene>
    <name evidence="7" type="ORF">NB063_23335</name>
</gene>
<dbReference type="PANTHER" id="PTHR42693:SF53">
    <property type="entry name" value="ENDO-4-O-SULFATASE"/>
    <property type="match status" value="1"/>
</dbReference>
<dbReference type="InterPro" id="IPR050738">
    <property type="entry name" value="Sulfatase"/>
</dbReference>
<comment type="caution">
    <text evidence="7">The sequence shown here is derived from an EMBL/GenBank/DDBJ whole genome shotgun (WGS) entry which is preliminary data.</text>
</comment>
<feature type="signal peptide" evidence="5">
    <location>
        <begin position="1"/>
        <end position="29"/>
    </location>
</feature>
<evidence type="ECO:0000313" key="7">
    <source>
        <dbReference type="EMBL" id="MCM2373556.1"/>
    </source>
</evidence>
<dbReference type="SUPFAM" id="SSF53649">
    <property type="entry name" value="Alkaline phosphatase-like"/>
    <property type="match status" value="1"/>
</dbReference>
<keyword evidence="3" id="KW-0378">Hydrolase</keyword>
<proteinExistence type="inferred from homology"/>